<feature type="transmembrane region" description="Helical" evidence="2">
    <location>
        <begin position="55"/>
        <end position="78"/>
    </location>
</feature>
<gene>
    <name evidence="3" type="ORF">BCR33DRAFT_418255</name>
</gene>
<dbReference type="OrthoDB" id="2100544at2759"/>
<name>A0A1Y2BWJ0_9FUNG</name>
<keyword evidence="2" id="KW-0472">Membrane</keyword>
<evidence type="ECO:0000313" key="4">
    <source>
        <dbReference type="Proteomes" id="UP000193642"/>
    </source>
</evidence>
<feature type="region of interest" description="Disordered" evidence="1">
    <location>
        <begin position="263"/>
        <end position="290"/>
    </location>
</feature>
<dbReference type="AlphaFoldDB" id="A0A1Y2BWJ0"/>
<sequence length="290" mass="32315">MTDIAFNPSGTEMLVISVLLGLSFIETLFLVYFIVVEETLKVGHVVTLKRISTPFNVSLFAMGLSLLSLIASEVCLLLGAQKDIVVTAEDCFFSTYQVGYIIYSYQRAKGLLSTILPTYVTLFVWSLVQISPLLFYAQVIPDAIILIDGKSTKLDEIGHIISIAGGCVLLFLDLLFLSVFIIFIYSARLPNSTKPDNRFLIVSKYGSIASLLVVLALVMFSLLSDVHEHWFISSSVFFQLLYLDLLVMKIELHRDKMGKLRSANDSTAEARRKTRSTSTRQEGEVESGDK</sequence>
<keyword evidence="2" id="KW-1133">Transmembrane helix</keyword>
<feature type="transmembrane region" description="Helical" evidence="2">
    <location>
        <begin position="12"/>
        <end position="35"/>
    </location>
</feature>
<evidence type="ECO:0000256" key="2">
    <source>
        <dbReference type="SAM" id="Phobius"/>
    </source>
</evidence>
<evidence type="ECO:0000256" key="1">
    <source>
        <dbReference type="SAM" id="MobiDB-lite"/>
    </source>
</evidence>
<feature type="transmembrane region" description="Helical" evidence="2">
    <location>
        <begin position="157"/>
        <end position="185"/>
    </location>
</feature>
<organism evidence="3 4">
    <name type="scientific">Rhizoclosmatium globosum</name>
    <dbReference type="NCBI Taxonomy" id="329046"/>
    <lineage>
        <taxon>Eukaryota</taxon>
        <taxon>Fungi</taxon>
        <taxon>Fungi incertae sedis</taxon>
        <taxon>Chytridiomycota</taxon>
        <taxon>Chytridiomycota incertae sedis</taxon>
        <taxon>Chytridiomycetes</taxon>
        <taxon>Chytridiales</taxon>
        <taxon>Chytriomycetaceae</taxon>
        <taxon>Rhizoclosmatium</taxon>
    </lineage>
</organism>
<feature type="compositionally biased region" description="Basic and acidic residues" evidence="1">
    <location>
        <begin position="281"/>
        <end position="290"/>
    </location>
</feature>
<feature type="transmembrane region" description="Helical" evidence="2">
    <location>
        <begin position="116"/>
        <end position="137"/>
    </location>
</feature>
<comment type="caution">
    <text evidence="3">The sequence shown here is derived from an EMBL/GenBank/DDBJ whole genome shotgun (WGS) entry which is preliminary data.</text>
</comment>
<dbReference type="EMBL" id="MCGO01000041">
    <property type="protein sequence ID" value="ORY39118.1"/>
    <property type="molecule type" value="Genomic_DNA"/>
</dbReference>
<feature type="transmembrane region" description="Helical" evidence="2">
    <location>
        <begin position="205"/>
        <end position="223"/>
    </location>
</feature>
<proteinExistence type="predicted"/>
<keyword evidence="2" id="KW-0812">Transmembrane</keyword>
<protein>
    <submittedName>
        <fullName evidence="3">Uncharacterized protein</fullName>
    </submittedName>
</protein>
<evidence type="ECO:0000313" key="3">
    <source>
        <dbReference type="EMBL" id="ORY39118.1"/>
    </source>
</evidence>
<accession>A0A1Y2BWJ0</accession>
<dbReference type="Proteomes" id="UP000193642">
    <property type="component" value="Unassembled WGS sequence"/>
</dbReference>
<keyword evidence="4" id="KW-1185">Reference proteome</keyword>
<reference evidence="3 4" key="1">
    <citation type="submission" date="2016-07" db="EMBL/GenBank/DDBJ databases">
        <title>Pervasive Adenine N6-methylation of Active Genes in Fungi.</title>
        <authorList>
            <consortium name="DOE Joint Genome Institute"/>
            <person name="Mondo S.J."/>
            <person name="Dannebaum R.O."/>
            <person name="Kuo R.C."/>
            <person name="Labutti K."/>
            <person name="Haridas S."/>
            <person name="Kuo A."/>
            <person name="Salamov A."/>
            <person name="Ahrendt S.R."/>
            <person name="Lipzen A."/>
            <person name="Sullivan W."/>
            <person name="Andreopoulos W.B."/>
            <person name="Clum A."/>
            <person name="Lindquist E."/>
            <person name="Daum C."/>
            <person name="Ramamoorthy G.K."/>
            <person name="Gryganskyi A."/>
            <person name="Culley D."/>
            <person name="Magnuson J.K."/>
            <person name="James T.Y."/>
            <person name="O'Malley M.A."/>
            <person name="Stajich J.E."/>
            <person name="Spatafora J.W."/>
            <person name="Visel A."/>
            <person name="Grigoriev I.V."/>
        </authorList>
    </citation>
    <scope>NUCLEOTIDE SEQUENCE [LARGE SCALE GENOMIC DNA]</scope>
    <source>
        <strain evidence="3 4">JEL800</strain>
    </source>
</reference>
<feature type="transmembrane region" description="Helical" evidence="2">
    <location>
        <begin position="229"/>
        <end position="247"/>
    </location>
</feature>